<protein>
    <submittedName>
        <fullName evidence="1">Uncharacterized protein</fullName>
    </submittedName>
</protein>
<comment type="caution">
    <text evidence="1">The sequence shown here is derived from an EMBL/GenBank/DDBJ whole genome shotgun (WGS) entry which is preliminary data.</text>
</comment>
<dbReference type="Proteomes" id="UP000177698">
    <property type="component" value="Unassembled WGS sequence"/>
</dbReference>
<dbReference type="EMBL" id="MGAG01000002">
    <property type="protein sequence ID" value="OGK42465.1"/>
    <property type="molecule type" value="Genomic_DNA"/>
</dbReference>
<accession>A0A1F7IGJ7</accession>
<dbReference type="STRING" id="1802056.A2954_01320"/>
<sequence length="147" mass="16626">MIDNVVHSGETVVKSIEHVLTSPANLQPALDYIEKHKPTPISKEWTPTPNSQVFSNDNFWIVRQVRPEPEVRNKTDLYIGKDGQTLYVLWSELDNNPHKIEQLSAMITKDPTNGSVICLDGELNGPKKYANPTSTVQYINTLLTYSF</sequence>
<gene>
    <name evidence="1" type="ORF">A2954_01320</name>
</gene>
<reference evidence="1 2" key="1">
    <citation type="journal article" date="2016" name="Nat. Commun.">
        <title>Thousands of microbial genomes shed light on interconnected biogeochemical processes in an aquifer system.</title>
        <authorList>
            <person name="Anantharaman K."/>
            <person name="Brown C.T."/>
            <person name="Hug L.A."/>
            <person name="Sharon I."/>
            <person name="Castelle C.J."/>
            <person name="Probst A.J."/>
            <person name="Thomas B.C."/>
            <person name="Singh A."/>
            <person name="Wilkins M.J."/>
            <person name="Karaoz U."/>
            <person name="Brodie E.L."/>
            <person name="Williams K.H."/>
            <person name="Hubbard S.S."/>
            <person name="Banfield J.F."/>
        </authorList>
    </citation>
    <scope>NUCLEOTIDE SEQUENCE [LARGE SCALE GENOMIC DNA]</scope>
</reference>
<evidence type="ECO:0000313" key="1">
    <source>
        <dbReference type="EMBL" id="OGK42465.1"/>
    </source>
</evidence>
<proteinExistence type="predicted"/>
<evidence type="ECO:0000313" key="2">
    <source>
        <dbReference type="Proteomes" id="UP000177698"/>
    </source>
</evidence>
<organism evidence="1 2">
    <name type="scientific">Candidatus Roizmanbacteria bacterium RIFCSPLOWO2_01_FULL_37_12</name>
    <dbReference type="NCBI Taxonomy" id="1802056"/>
    <lineage>
        <taxon>Bacteria</taxon>
        <taxon>Candidatus Roizmaniibacteriota</taxon>
    </lineage>
</organism>
<dbReference type="AlphaFoldDB" id="A0A1F7IGJ7"/>
<name>A0A1F7IGJ7_9BACT</name>